<dbReference type="InterPro" id="IPR011009">
    <property type="entry name" value="Kinase-like_dom_sf"/>
</dbReference>
<dbReference type="PROSITE" id="PS00108">
    <property type="entry name" value="PROTEIN_KINASE_ST"/>
    <property type="match status" value="1"/>
</dbReference>
<dbReference type="InterPro" id="IPR000719">
    <property type="entry name" value="Prot_kinase_dom"/>
</dbReference>
<dbReference type="AlphaFoldDB" id="A0A7N0TRQ9"/>
<dbReference type="OMA" id="TTMSSND"/>
<evidence type="ECO:0000256" key="11">
    <source>
        <dbReference type="ARBA" id="ARBA00022840"/>
    </source>
</evidence>
<dbReference type="InterPro" id="IPR001245">
    <property type="entry name" value="Ser-Thr/Tyr_kinase_cat_dom"/>
</dbReference>
<dbReference type="GO" id="GO:0004674">
    <property type="term" value="F:protein serine/threonine kinase activity"/>
    <property type="evidence" value="ECO:0007669"/>
    <property type="project" value="UniProtKB-KW"/>
</dbReference>
<dbReference type="Gene3D" id="1.10.510.10">
    <property type="entry name" value="Transferase(Phosphotransferase) domain 1"/>
    <property type="match status" value="1"/>
</dbReference>
<evidence type="ECO:0000256" key="2">
    <source>
        <dbReference type="ARBA" id="ARBA00022527"/>
    </source>
</evidence>
<dbReference type="GO" id="GO:0005524">
    <property type="term" value="F:ATP binding"/>
    <property type="evidence" value="ECO:0007669"/>
    <property type="project" value="UniProtKB-UniRule"/>
</dbReference>
<keyword evidence="13 16" id="KW-0472">Membrane</keyword>
<dbReference type="EnsemblPlants" id="Kaladp0043s0266.1.v1.1">
    <property type="protein sequence ID" value="Kaladp0043s0266.1.v1.1"/>
    <property type="gene ID" value="Kaladp0043s0266.v1.1"/>
</dbReference>
<keyword evidence="9 15" id="KW-0547">Nucleotide-binding</keyword>
<dbReference type="SMART" id="SM00220">
    <property type="entry name" value="S_TKc"/>
    <property type="match status" value="1"/>
</dbReference>
<reference evidence="19" key="1">
    <citation type="submission" date="2021-01" db="UniProtKB">
        <authorList>
            <consortium name="EnsemblPlants"/>
        </authorList>
    </citation>
    <scope>IDENTIFICATION</scope>
</reference>
<evidence type="ECO:0000256" key="12">
    <source>
        <dbReference type="ARBA" id="ARBA00022989"/>
    </source>
</evidence>
<dbReference type="GO" id="GO:0016020">
    <property type="term" value="C:membrane"/>
    <property type="evidence" value="ECO:0007669"/>
    <property type="project" value="UniProtKB-SubCell"/>
</dbReference>
<evidence type="ECO:0000259" key="18">
    <source>
        <dbReference type="PROSITE" id="PS50011"/>
    </source>
</evidence>
<comment type="subcellular location">
    <subcellularLocation>
        <location evidence="1">Membrane</location>
        <topology evidence="1">Single-pass membrane protein</topology>
    </subcellularLocation>
</comment>
<dbReference type="PANTHER" id="PTHR45631:SF202">
    <property type="entry name" value="SENESCENCE-INDUCED RECEPTOR-LIKE SERINE_THREONINE-PROTEIN KINASE"/>
    <property type="match status" value="1"/>
</dbReference>
<keyword evidence="8" id="KW-0677">Repeat</keyword>
<dbReference type="InterPro" id="IPR024788">
    <property type="entry name" value="Malectin-like_Carb-bd_dom"/>
</dbReference>
<dbReference type="InterPro" id="IPR017441">
    <property type="entry name" value="Protein_kinase_ATP_BS"/>
</dbReference>
<protein>
    <recommendedName>
        <fullName evidence="18">Protein kinase domain-containing protein</fullName>
    </recommendedName>
</protein>
<dbReference type="SUPFAM" id="SSF52058">
    <property type="entry name" value="L domain-like"/>
    <property type="match status" value="1"/>
</dbReference>
<feature type="transmembrane region" description="Helical" evidence="16">
    <location>
        <begin position="409"/>
        <end position="431"/>
    </location>
</feature>
<keyword evidence="2" id="KW-0723">Serine/threonine-protein kinase</keyword>
<evidence type="ECO:0000313" key="20">
    <source>
        <dbReference type="Proteomes" id="UP000594263"/>
    </source>
</evidence>
<dbReference type="Gramene" id="Kaladp0043s0266.1.v1.1">
    <property type="protein sequence ID" value="Kaladp0043s0266.1.v1.1"/>
    <property type="gene ID" value="Kaladp0043s0266.v1.1"/>
</dbReference>
<feature type="binding site" evidence="15">
    <location>
        <position position="503"/>
    </location>
    <ligand>
        <name>ATP</name>
        <dbReference type="ChEBI" id="CHEBI:30616"/>
    </ligand>
</feature>
<dbReference type="SUPFAM" id="SSF56112">
    <property type="entry name" value="Protein kinase-like (PK-like)"/>
    <property type="match status" value="1"/>
</dbReference>
<dbReference type="FunFam" id="1.10.510.10:FF:000146">
    <property type="entry name" value="LRR receptor-like serine/threonine-protein kinase IOS1"/>
    <property type="match status" value="1"/>
</dbReference>
<evidence type="ECO:0000256" key="5">
    <source>
        <dbReference type="ARBA" id="ARBA00022679"/>
    </source>
</evidence>
<dbReference type="Pfam" id="PF07714">
    <property type="entry name" value="PK_Tyr_Ser-Thr"/>
    <property type="match status" value="1"/>
</dbReference>
<keyword evidence="4" id="KW-0433">Leucine-rich repeat</keyword>
<evidence type="ECO:0000256" key="17">
    <source>
        <dbReference type="SAM" id="SignalP"/>
    </source>
</evidence>
<dbReference type="FunFam" id="3.30.200.20:FF:000394">
    <property type="entry name" value="Leucine-rich repeat receptor-like protein kinase"/>
    <property type="match status" value="1"/>
</dbReference>
<evidence type="ECO:0000256" key="9">
    <source>
        <dbReference type="ARBA" id="ARBA00022741"/>
    </source>
</evidence>
<dbReference type="FunFam" id="3.80.10.10:FF:000129">
    <property type="entry name" value="Leucine-rich repeat receptor-like kinase"/>
    <property type="match status" value="1"/>
</dbReference>
<organism evidence="19 20">
    <name type="scientific">Kalanchoe fedtschenkoi</name>
    <name type="common">Lavender scallops</name>
    <name type="synonym">South American air plant</name>
    <dbReference type="NCBI Taxonomy" id="63787"/>
    <lineage>
        <taxon>Eukaryota</taxon>
        <taxon>Viridiplantae</taxon>
        <taxon>Streptophyta</taxon>
        <taxon>Embryophyta</taxon>
        <taxon>Tracheophyta</taxon>
        <taxon>Spermatophyta</taxon>
        <taxon>Magnoliopsida</taxon>
        <taxon>eudicotyledons</taxon>
        <taxon>Gunneridae</taxon>
        <taxon>Pentapetalae</taxon>
        <taxon>Saxifragales</taxon>
        <taxon>Crassulaceae</taxon>
        <taxon>Kalanchoe</taxon>
    </lineage>
</organism>
<keyword evidence="5" id="KW-0808">Transferase</keyword>
<dbReference type="Proteomes" id="UP000594263">
    <property type="component" value="Unplaced"/>
</dbReference>
<keyword evidence="11 15" id="KW-0067">ATP-binding</keyword>
<evidence type="ECO:0000256" key="3">
    <source>
        <dbReference type="ARBA" id="ARBA00022553"/>
    </source>
</evidence>
<dbReference type="Pfam" id="PF12819">
    <property type="entry name" value="Malectin_like"/>
    <property type="match status" value="1"/>
</dbReference>
<proteinExistence type="predicted"/>
<feature type="domain" description="Protein kinase" evidence="18">
    <location>
        <begin position="476"/>
        <end position="747"/>
    </location>
</feature>
<evidence type="ECO:0000256" key="16">
    <source>
        <dbReference type="SAM" id="Phobius"/>
    </source>
</evidence>
<dbReference type="PANTHER" id="PTHR45631">
    <property type="entry name" value="OS07G0107800 PROTEIN-RELATED"/>
    <property type="match status" value="1"/>
</dbReference>
<evidence type="ECO:0000256" key="15">
    <source>
        <dbReference type="PROSITE-ProRule" id="PRU10141"/>
    </source>
</evidence>
<dbReference type="PRINTS" id="PR00019">
    <property type="entry name" value="LEURICHRPT"/>
</dbReference>
<feature type="chain" id="PRO_5029708857" description="Protein kinase domain-containing protein" evidence="17">
    <location>
        <begin position="18"/>
        <end position="786"/>
    </location>
</feature>
<evidence type="ECO:0000256" key="10">
    <source>
        <dbReference type="ARBA" id="ARBA00022777"/>
    </source>
</evidence>
<evidence type="ECO:0000256" key="14">
    <source>
        <dbReference type="ARBA" id="ARBA00023170"/>
    </source>
</evidence>
<dbReference type="Pfam" id="PF12799">
    <property type="entry name" value="LRR_4"/>
    <property type="match status" value="1"/>
</dbReference>
<dbReference type="InterPro" id="IPR025875">
    <property type="entry name" value="Leu-rich_rpt_4"/>
</dbReference>
<dbReference type="InterPro" id="IPR032675">
    <property type="entry name" value="LRR_dom_sf"/>
</dbReference>
<sequence length="786" mass="86154">MIRALLLLAFLVVLAHSQTQTGFIGIDCGLAKGGDYTDASTGMYYVSDETFIDSGVGSSQKISSSSLQGANVLQQYNNLRSFPAATRACYTLRPSQLSVKFLIRASFLYGNYDGLNSVPTFDLFLGVEKWDTIKLADAATPLVKEIMHIPSSNYTSLCLVNTGLGTPFISAIEVRPLKNTTYITTSGSLDLLRRWNFGSTISSVRYPDDIYDRIWPAFDWPEMNVLNTSQTVDSDKYTDFRPPNKVLNCGVTPKNASGDIRLFWTPANPTDEYYIYLHFAEVGILQANDTRQFNILLNGSLWDLSSSGLTGEIPSQIAKLNSLTTLDLSNNGLNGSVPSFLAQMKSLTILNLSGNNLTGPVPSGLVDRSNSGSLTLSLNGNPSLCASTSLCKANTTKSSGGSSVSIGPIIGGVAGGLVVIVLVLLLIWWLLKRKSQAVNKVETVSYTAASNTDADSMLIDVKNRNFTYPEVLKMTNNFSTVLGKGGFGTVFLGDIDGTKVAVKMLSASSVQGYRQFRAEVNLLMVVHHRNLTSLVGYCDDDDKKALIYEYMVHGNLDEQLNEKSERVLSWEERLRIAVDAAQGLEYLHNGCKPPIVHRDVKCTNILLNELYQAKIADFGLSRAFPMEGGAVSTVVAGTPGYLDPEYYVSNRLHEKSDVFSFGVVLMEILTSRAVVDRSHEKVHISQWVSYILETEGDVRNVMDRRLRGEFDVNSAWKVAEIAMACVAPNSSNRPLMNEVVIELKECLTLECARVNKFNSHGTISSQNDSIEMASLNVDTHFSPVAR</sequence>
<dbReference type="Gene3D" id="3.30.200.20">
    <property type="entry name" value="Phosphorylase Kinase, domain 1"/>
    <property type="match status" value="1"/>
</dbReference>
<dbReference type="PROSITE" id="PS00107">
    <property type="entry name" value="PROTEIN_KINASE_ATP"/>
    <property type="match status" value="1"/>
</dbReference>
<feature type="signal peptide" evidence="17">
    <location>
        <begin position="1"/>
        <end position="17"/>
    </location>
</feature>
<evidence type="ECO:0000313" key="19">
    <source>
        <dbReference type="EnsemblPlants" id="Kaladp0043s0266.1.v1.1"/>
    </source>
</evidence>
<keyword evidence="12 16" id="KW-1133">Transmembrane helix</keyword>
<keyword evidence="10" id="KW-0418">Kinase</keyword>
<keyword evidence="6 16" id="KW-0812">Transmembrane</keyword>
<dbReference type="PROSITE" id="PS50011">
    <property type="entry name" value="PROTEIN_KINASE_DOM"/>
    <property type="match status" value="1"/>
</dbReference>
<evidence type="ECO:0000256" key="4">
    <source>
        <dbReference type="ARBA" id="ARBA00022614"/>
    </source>
</evidence>
<evidence type="ECO:0000256" key="8">
    <source>
        <dbReference type="ARBA" id="ARBA00022737"/>
    </source>
</evidence>
<dbReference type="CDD" id="cd14066">
    <property type="entry name" value="STKc_IRAK"/>
    <property type="match status" value="1"/>
</dbReference>
<dbReference type="Gene3D" id="3.80.10.10">
    <property type="entry name" value="Ribonuclease Inhibitor"/>
    <property type="match status" value="1"/>
</dbReference>
<keyword evidence="7 17" id="KW-0732">Signal</keyword>
<evidence type="ECO:0000256" key="13">
    <source>
        <dbReference type="ARBA" id="ARBA00023136"/>
    </source>
</evidence>
<evidence type="ECO:0000256" key="1">
    <source>
        <dbReference type="ARBA" id="ARBA00004167"/>
    </source>
</evidence>
<evidence type="ECO:0000256" key="7">
    <source>
        <dbReference type="ARBA" id="ARBA00022729"/>
    </source>
</evidence>
<evidence type="ECO:0000256" key="6">
    <source>
        <dbReference type="ARBA" id="ARBA00022692"/>
    </source>
</evidence>
<keyword evidence="20" id="KW-1185">Reference proteome</keyword>
<accession>A0A7N0TRQ9</accession>
<keyword evidence="14" id="KW-0675">Receptor</keyword>
<dbReference type="InterPro" id="IPR008271">
    <property type="entry name" value="Ser/Thr_kinase_AS"/>
</dbReference>
<keyword evidence="3" id="KW-0597">Phosphoprotein</keyword>
<name>A0A7N0TRQ9_KALFE</name>